<dbReference type="EMBL" id="BAABDD010000020">
    <property type="protein sequence ID" value="GAA3754898.1"/>
    <property type="molecule type" value="Genomic_DNA"/>
</dbReference>
<name>A0ABP7G2Y0_9ACTN</name>
<dbReference type="Pfam" id="PF14231">
    <property type="entry name" value="GXWXG"/>
    <property type="match status" value="1"/>
</dbReference>
<sequence length="158" mass="17709">MTPPSTQALLTALRDDRQEAARVDYADLERLWANLEPAGLEEVLGVWQGRVIRTGHPVERLLDGSGWYGKTFNSPMDAKPLICRDGAGELYSNVELGGGEATLWMVEFRGECTASMVYDGRPIVDHFKKVDRDTLLGVMNGRDTLHEGKHCYFLLIRD</sequence>
<comment type="caution">
    <text evidence="3">The sequence shown here is derived from an EMBL/GenBank/DDBJ whole genome shotgun (WGS) entry which is preliminary data.</text>
</comment>
<dbReference type="InterPro" id="IPR025951">
    <property type="entry name" value="GXWXG_dom"/>
</dbReference>
<dbReference type="Pfam" id="PF14232">
    <property type="entry name" value="DUF4334"/>
    <property type="match status" value="1"/>
</dbReference>
<gene>
    <name evidence="3" type="ORF">GCM10022402_36970</name>
</gene>
<dbReference type="Proteomes" id="UP001500908">
    <property type="component" value="Unassembled WGS sequence"/>
</dbReference>
<feature type="domain" description="GXWXG" evidence="1">
    <location>
        <begin position="31"/>
        <end position="88"/>
    </location>
</feature>
<dbReference type="Gene3D" id="2.40.128.580">
    <property type="entry name" value="GXWXG domain"/>
    <property type="match status" value="1"/>
</dbReference>
<evidence type="ECO:0000313" key="4">
    <source>
        <dbReference type="Proteomes" id="UP001500908"/>
    </source>
</evidence>
<reference evidence="4" key="1">
    <citation type="journal article" date="2019" name="Int. J. Syst. Evol. Microbiol.">
        <title>The Global Catalogue of Microorganisms (GCM) 10K type strain sequencing project: providing services to taxonomists for standard genome sequencing and annotation.</title>
        <authorList>
            <consortium name="The Broad Institute Genomics Platform"/>
            <consortium name="The Broad Institute Genome Sequencing Center for Infectious Disease"/>
            <person name="Wu L."/>
            <person name="Ma J."/>
        </authorList>
    </citation>
    <scope>NUCLEOTIDE SEQUENCE [LARGE SCALE GENOMIC DNA]</scope>
    <source>
        <strain evidence="4">JCM 17137</strain>
    </source>
</reference>
<evidence type="ECO:0000259" key="2">
    <source>
        <dbReference type="Pfam" id="PF14232"/>
    </source>
</evidence>
<proteinExistence type="predicted"/>
<dbReference type="RefSeq" id="WP_344973741.1">
    <property type="nucleotide sequence ID" value="NZ_BAABDD010000020.1"/>
</dbReference>
<dbReference type="InterPro" id="IPR025568">
    <property type="entry name" value="DUF4334"/>
</dbReference>
<organism evidence="3 4">
    <name type="scientific">Salinactinospora qingdaonensis</name>
    <dbReference type="NCBI Taxonomy" id="702744"/>
    <lineage>
        <taxon>Bacteria</taxon>
        <taxon>Bacillati</taxon>
        <taxon>Actinomycetota</taxon>
        <taxon>Actinomycetes</taxon>
        <taxon>Streptosporangiales</taxon>
        <taxon>Nocardiopsidaceae</taxon>
        <taxon>Salinactinospora</taxon>
    </lineage>
</organism>
<keyword evidence="4" id="KW-1185">Reference proteome</keyword>
<evidence type="ECO:0000259" key="1">
    <source>
        <dbReference type="Pfam" id="PF14231"/>
    </source>
</evidence>
<evidence type="ECO:0000313" key="3">
    <source>
        <dbReference type="EMBL" id="GAA3754898.1"/>
    </source>
</evidence>
<protein>
    <submittedName>
        <fullName evidence="3">DUF4334 domain-containing protein</fullName>
    </submittedName>
</protein>
<feature type="domain" description="DUF4334" evidence="2">
    <location>
        <begin position="99"/>
        <end position="157"/>
    </location>
</feature>
<accession>A0ABP7G2Y0</accession>